<dbReference type="Gene3D" id="3.10.510.20">
    <property type="entry name" value="YcgL domain"/>
    <property type="match status" value="1"/>
</dbReference>
<organism evidence="2 3">
    <name type="scientific">Candidatus Anaerobiospirillum pullicola</name>
    <dbReference type="NCBI Taxonomy" id="2838451"/>
    <lineage>
        <taxon>Bacteria</taxon>
        <taxon>Pseudomonadati</taxon>
        <taxon>Pseudomonadota</taxon>
        <taxon>Gammaproteobacteria</taxon>
        <taxon>Aeromonadales</taxon>
        <taxon>Succinivibrionaceae</taxon>
        <taxon>Anaerobiospirillum</taxon>
    </lineage>
</organism>
<proteinExistence type="predicted"/>
<name>A0A948WY29_9GAMM</name>
<reference evidence="2" key="2">
    <citation type="submission" date="2021-04" db="EMBL/GenBank/DDBJ databases">
        <authorList>
            <person name="Gilroy R."/>
        </authorList>
    </citation>
    <scope>NUCLEOTIDE SEQUENCE</scope>
    <source>
        <strain evidence="2">378</strain>
    </source>
</reference>
<gene>
    <name evidence="2" type="ORF">H9847_00095</name>
</gene>
<dbReference type="InterPro" id="IPR027354">
    <property type="entry name" value="YcgL_dom"/>
</dbReference>
<dbReference type="AlphaFoldDB" id="A0A948WY29"/>
<evidence type="ECO:0000313" key="3">
    <source>
        <dbReference type="Proteomes" id="UP000733611"/>
    </source>
</evidence>
<sequence>MERLVYVYKSRRKMRTYLYVPEKDVFSHIPSGLMDAFGAPEFIMVFALHKHRKLQKITPEELERALSEKGYLLRIDLEDEEENMLNQERARHGLPPLEKDQIHDFFH</sequence>
<accession>A0A948WY29</accession>
<dbReference type="SUPFAM" id="SSF160191">
    <property type="entry name" value="YcgL-like"/>
    <property type="match status" value="1"/>
</dbReference>
<dbReference type="EMBL" id="JAHLFE010000003">
    <property type="protein sequence ID" value="MBU3843268.1"/>
    <property type="molecule type" value="Genomic_DNA"/>
</dbReference>
<dbReference type="InterPro" id="IPR038068">
    <property type="entry name" value="YcgL-like_sf"/>
</dbReference>
<dbReference type="PANTHER" id="PTHR38109:SF1">
    <property type="entry name" value="PROTEIN YCGL"/>
    <property type="match status" value="1"/>
</dbReference>
<dbReference type="PANTHER" id="PTHR38109">
    <property type="entry name" value="PROTEIN YCGL"/>
    <property type="match status" value="1"/>
</dbReference>
<feature type="domain" description="YcgL" evidence="1">
    <location>
        <begin position="3"/>
        <end position="89"/>
    </location>
</feature>
<dbReference type="Pfam" id="PF05166">
    <property type="entry name" value="YcgL"/>
    <property type="match status" value="1"/>
</dbReference>
<evidence type="ECO:0000259" key="1">
    <source>
        <dbReference type="PROSITE" id="PS51648"/>
    </source>
</evidence>
<evidence type="ECO:0000313" key="2">
    <source>
        <dbReference type="EMBL" id="MBU3843268.1"/>
    </source>
</evidence>
<protein>
    <submittedName>
        <fullName evidence="2">YcgL domain-containing protein</fullName>
    </submittedName>
</protein>
<dbReference type="PROSITE" id="PS51648">
    <property type="entry name" value="YCGL"/>
    <property type="match status" value="1"/>
</dbReference>
<dbReference type="Proteomes" id="UP000733611">
    <property type="component" value="Unassembled WGS sequence"/>
</dbReference>
<reference evidence="2" key="1">
    <citation type="journal article" date="2021" name="PeerJ">
        <title>Extensive microbial diversity within the chicken gut microbiome revealed by metagenomics and culture.</title>
        <authorList>
            <person name="Gilroy R."/>
            <person name="Ravi A."/>
            <person name="Getino M."/>
            <person name="Pursley I."/>
            <person name="Horton D.L."/>
            <person name="Alikhan N.F."/>
            <person name="Baker D."/>
            <person name="Gharbi K."/>
            <person name="Hall N."/>
            <person name="Watson M."/>
            <person name="Adriaenssens E.M."/>
            <person name="Foster-Nyarko E."/>
            <person name="Jarju S."/>
            <person name="Secka A."/>
            <person name="Antonio M."/>
            <person name="Oren A."/>
            <person name="Chaudhuri R.R."/>
            <person name="La Ragione R."/>
            <person name="Hildebrand F."/>
            <person name="Pallen M.J."/>
        </authorList>
    </citation>
    <scope>NUCLEOTIDE SEQUENCE</scope>
    <source>
        <strain evidence="2">378</strain>
    </source>
</reference>
<comment type="caution">
    <text evidence="2">The sequence shown here is derived from an EMBL/GenBank/DDBJ whole genome shotgun (WGS) entry which is preliminary data.</text>
</comment>